<name>A0A814RNC4_9BILA</name>
<organism evidence="1 2">
    <name type="scientific">Brachionus calyciflorus</name>
    <dbReference type="NCBI Taxonomy" id="104777"/>
    <lineage>
        <taxon>Eukaryota</taxon>
        <taxon>Metazoa</taxon>
        <taxon>Spiralia</taxon>
        <taxon>Gnathifera</taxon>
        <taxon>Rotifera</taxon>
        <taxon>Eurotatoria</taxon>
        <taxon>Monogononta</taxon>
        <taxon>Pseudotrocha</taxon>
        <taxon>Ploima</taxon>
        <taxon>Brachionidae</taxon>
        <taxon>Brachionus</taxon>
    </lineage>
</organism>
<evidence type="ECO:0000313" key="2">
    <source>
        <dbReference type="Proteomes" id="UP000663879"/>
    </source>
</evidence>
<dbReference type="Proteomes" id="UP000663879">
    <property type="component" value="Unassembled WGS sequence"/>
</dbReference>
<protein>
    <submittedName>
        <fullName evidence="1">Uncharacterized protein</fullName>
    </submittedName>
</protein>
<dbReference type="AlphaFoldDB" id="A0A814RNC4"/>
<comment type="caution">
    <text evidence="1">The sequence shown here is derived from an EMBL/GenBank/DDBJ whole genome shotgun (WGS) entry which is preliminary data.</text>
</comment>
<proteinExistence type="predicted"/>
<feature type="non-terminal residue" evidence="1">
    <location>
        <position position="1"/>
    </location>
</feature>
<sequence length="54" mass="6370">PNIQAYERKNRRSKQIEGHELINKTKVKHDPYTVLKEEKEIKLQTESSDIHVIG</sequence>
<accession>A0A814RNC4</accession>
<keyword evidence="2" id="KW-1185">Reference proteome</keyword>
<evidence type="ECO:0000313" key="1">
    <source>
        <dbReference type="EMBL" id="CAF1136006.1"/>
    </source>
</evidence>
<gene>
    <name evidence="1" type="ORF">OXX778_LOCUS22691</name>
</gene>
<dbReference type="EMBL" id="CAJNOC010010052">
    <property type="protein sequence ID" value="CAF1136006.1"/>
    <property type="molecule type" value="Genomic_DNA"/>
</dbReference>
<reference evidence="1" key="1">
    <citation type="submission" date="2021-02" db="EMBL/GenBank/DDBJ databases">
        <authorList>
            <person name="Nowell W R."/>
        </authorList>
    </citation>
    <scope>NUCLEOTIDE SEQUENCE</scope>
    <source>
        <strain evidence="1">Ploen Becks lab</strain>
    </source>
</reference>